<sequence>MTMPLAAMRMQRRLWLSTRRRLGRMMSTDRAPSELYAERVASGQLTADPAQRRVIARHLDRLHQQLRGYRLPDLEAQGETAARVPRGLYVHGHVGTGKSMLMDLFFELAPVERKRRVHFNKFMLDVHQRLQRVKLAQLATFGRERNINLDPRRDAISLVATELVEESHLLCFDEFQVTDIADAMILRKLFGVFFGRGGVMVATSNTAPKDLYKDGTNYEYFVPFLEQLARHNKIVDMESVLDYRSLAQKPLGRSMFLSPLSPETSVAMDDLVEDLLDEEEDEGEDERERRSALASLRVPVMMGRHLDVLGTRSGVARVSFDAMCNTEKGAADYKALSECFHTVVLDGVPRLDMKAHDQTRRFILLIDELYEHRVRLVCSAEVPLEAVFHFDGGVLDGAAEALELSERGRQAQLDASKSHGIPASTSWDAAVGAYNPAKMPGLQVDNLCAMKDLQVAFRRAVSRLREMQSEKYLALNAALRPTRRQRLQDVVRP</sequence>
<dbReference type="Pfam" id="PF03969">
    <property type="entry name" value="AFG1_ATPase"/>
    <property type="match status" value="1"/>
</dbReference>
<keyword evidence="2" id="KW-0547">Nucleotide-binding</keyword>
<evidence type="ECO:0000313" key="4">
    <source>
        <dbReference type="EMBL" id="KAJ0393302.1"/>
    </source>
</evidence>
<dbReference type="Proteomes" id="UP001209570">
    <property type="component" value="Unassembled WGS sequence"/>
</dbReference>
<dbReference type="NCBIfam" id="NF040713">
    <property type="entry name" value="ZapE"/>
    <property type="match status" value="1"/>
</dbReference>
<comment type="similarity">
    <text evidence="1">Belongs to the AFG1 ATPase family.</text>
</comment>
<accession>A0AAD5LBU2</accession>
<dbReference type="AlphaFoldDB" id="A0AAD5LBU2"/>
<proteinExistence type="inferred from homology"/>
<dbReference type="PANTHER" id="PTHR12169">
    <property type="entry name" value="ATPASE N2B"/>
    <property type="match status" value="1"/>
</dbReference>
<evidence type="ECO:0008006" key="6">
    <source>
        <dbReference type="Google" id="ProtNLM"/>
    </source>
</evidence>
<dbReference type="PANTHER" id="PTHR12169:SF6">
    <property type="entry name" value="AFG1-LIKE ATPASE"/>
    <property type="match status" value="1"/>
</dbReference>
<name>A0AAD5LBU2_PYTIN</name>
<dbReference type="GO" id="GO:0016887">
    <property type="term" value="F:ATP hydrolysis activity"/>
    <property type="evidence" value="ECO:0007669"/>
    <property type="project" value="InterPro"/>
</dbReference>
<gene>
    <name evidence="4" type="ORF">P43SY_009656</name>
</gene>
<dbReference type="GO" id="GO:0005524">
    <property type="term" value="F:ATP binding"/>
    <property type="evidence" value="ECO:0007669"/>
    <property type="project" value="UniProtKB-KW"/>
</dbReference>
<comment type="caution">
    <text evidence="4">The sequence shown here is derived from an EMBL/GenBank/DDBJ whole genome shotgun (WGS) entry which is preliminary data.</text>
</comment>
<evidence type="ECO:0000313" key="5">
    <source>
        <dbReference type="Proteomes" id="UP001209570"/>
    </source>
</evidence>
<evidence type="ECO:0000256" key="1">
    <source>
        <dbReference type="ARBA" id="ARBA00010322"/>
    </source>
</evidence>
<keyword evidence="3" id="KW-0067">ATP-binding</keyword>
<organism evidence="4 5">
    <name type="scientific">Pythium insidiosum</name>
    <name type="common">Pythiosis disease agent</name>
    <dbReference type="NCBI Taxonomy" id="114742"/>
    <lineage>
        <taxon>Eukaryota</taxon>
        <taxon>Sar</taxon>
        <taxon>Stramenopiles</taxon>
        <taxon>Oomycota</taxon>
        <taxon>Peronosporomycetes</taxon>
        <taxon>Pythiales</taxon>
        <taxon>Pythiaceae</taxon>
        <taxon>Pythium</taxon>
    </lineage>
</organism>
<dbReference type="Gene3D" id="3.40.50.300">
    <property type="entry name" value="P-loop containing nucleotide triphosphate hydrolases"/>
    <property type="match status" value="1"/>
</dbReference>
<evidence type="ECO:0000256" key="2">
    <source>
        <dbReference type="ARBA" id="ARBA00022741"/>
    </source>
</evidence>
<protein>
    <recommendedName>
        <fullName evidence="6">Lactation elevated protein 1</fullName>
    </recommendedName>
</protein>
<keyword evidence="5" id="KW-1185">Reference proteome</keyword>
<dbReference type="InterPro" id="IPR027417">
    <property type="entry name" value="P-loop_NTPase"/>
</dbReference>
<dbReference type="InterPro" id="IPR005654">
    <property type="entry name" value="ATPase_AFG1-like"/>
</dbReference>
<reference evidence="4" key="1">
    <citation type="submission" date="2021-12" db="EMBL/GenBank/DDBJ databases">
        <title>Prjna785345.</title>
        <authorList>
            <person name="Rujirawat T."/>
            <person name="Krajaejun T."/>
        </authorList>
    </citation>
    <scope>NUCLEOTIDE SEQUENCE</scope>
    <source>
        <strain evidence="4">Pi057C3</strain>
    </source>
</reference>
<evidence type="ECO:0000256" key="3">
    <source>
        <dbReference type="ARBA" id="ARBA00022840"/>
    </source>
</evidence>
<dbReference type="GO" id="GO:0005739">
    <property type="term" value="C:mitochondrion"/>
    <property type="evidence" value="ECO:0007669"/>
    <property type="project" value="TreeGrafter"/>
</dbReference>
<dbReference type="EMBL" id="JAKCXM010000508">
    <property type="protein sequence ID" value="KAJ0393302.1"/>
    <property type="molecule type" value="Genomic_DNA"/>
</dbReference>
<dbReference type="SUPFAM" id="SSF52540">
    <property type="entry name" value="P-loop containing nucleoside triphosphate hydrolases"/>
    <property type="match status" value="1"/>
</dbReference>